<dbReference type="Pfam" id="PF01757">
    <property type="entry name" value="Acyl_transf_3"/>
    <property type="match status" value="1"/>
</dbReference>
<dbReference type="HOGENOM" id="CLU_005679_13_5_1"/>
<feature type="transmembrane region" description="Helical" evidence="2">
    <location>
        <begin position="159"/>
        <end position="177"/>
    </location>
</feature>
<dbReference type="PANTHER" id="PTHR23028">
    <property type="entry name" value="ACETYLTRANSFERASE"/>
    <property type="match status" value="1"/>
</dbReference>
<feature type="transmembrane region" description="Helical" evidence="2">
    <location>
        <begin position="20"/>
        <end position="43"/>
    </location>
</feature>
<feature type="region of interest" description="Disordered" evidence="1">
    <location>
        <begin position="539"/>
        <end position="559"/>
    </location>
</feature>
<accession>A0A0D2EXH2</accession>
<evidence type="ECO:0000259" key="3">
    <source>
        <dbReference type="Pfam" id="PF01757"/>
    </source>
</evidence>
<feature type="transmembrane region" description="Helical" evidence="2">
    <location>
        <begin position="283"/>
        <end position="308"/>
    </location>
</feature>
<dbReference type="GO" id="GO:0016747">
    <property type="term" value="F:acyltransferase activity, transferring groups other than amino-acyl groups"/>
    <property type="evidence" value="ECO:0007669"/>
    <property type="project" value="InterPro"/>
</dbReference>
<feature type="domain" description="Acyltransferase 3" evidence="3">
    <location>
        <begin position="66"/>
        <end position="512"/>
    </location>
</feature>
<dbReference type="InterPro" id="IPR050879">
    <property type="entry name" value="Acyltransferase_3"/>
</dbReference>
<feature type="transmembrane region" description="Helical" evidence="2">
    <location>
        <begin position="496"/>
        <end position="519"/>
    </location>
</feature>
<dbReference type="VEuPathDB" id="FungiDB:Z519_04602"/>
<dbReference type="InterPro" id="IPR002656">
    <property type="entry name" value="Acyl_transf_3_dom"/>
</dbReference>
<protein>
    <recommendedName>
        <fullName evidence="3">Acyltransferase 3 domain-containing protein</fullName>
    </recommendedName>
</protein>
<keyword evidence="2" id="KW-0812">Transmembrane</keyword>
<dbReference type="OrthoDB" id="5819582at2759"/>
<evidence type="ECO:0000256" key="2">
    <source>
        <dbReference type="SAM" id="Phobius"/>
    </source>
</evidence>
<dbReference type="RefSeq" id="XP_016621295.1">
    <property type="nucleotide sequence ID" value="XM_016762348.1"/>
</dbReference>
<reference evidence="4" key="1">
    <citation type="submission" date="2015-01" db="EMBL/GenBank/DDBJ databases">
        <title>The Genome Sequence of Cladophialophora bantiana CBS 173.52.</title>
        <authorList>
            <consortium name="The Broad Institute Genomics Platform"/>
            <person name="Cuomo C."/>
            <person name="de Hoog S."/>
            <person name="Gorbushina A."/>
            <person name="Stielow B."/>
            <person name="Teixiera M."/>
            <person name="Abouelleil A."/>
            <person name="Chapman S.B."/>
            <person name="Priest M."/>
            <person name="Young S.K."/>
            <person name="Wortman J."/>
            <person name="Nusbaum C."/>
            <person name="Birren B."/>
        </authorList>
    </citation>
    <scope>NUCLEOTIDE SEQUENCE [LARGE SCALE GENOMIC DNA]</scope>
    <source>
        <strain evidence="4">CBS 173.52</strain>
    </source>
</reference>
<keyword evidence="5" id="KW-1185">Reference proteome</keyword>
<sequence length="559" mass="62727">MTEGGGKAFSNSRSMYNGRLNFAVLGNGAQPFIMAAHRVLLWLTPSFASRTKSTKTLPTTSPDKISALDGLRGIACLIVLHEHWTCAVDDPWRPYAINELAAGFMWKPFVILLWGGEAMVNLFFVISGYVLSYKPLGMLYSSNPQMMYECIASSVFRRAFRLLLPTMAAVVIIATLTQMRAFEPARYVCSDLNTAQIEAFDARNNVTQMIEDGILLESPQPRLMREEPPPLAETFSAQASDVLTEFSMLARGSVPGEASQHDYFVYDAHVWTIPVELKSSMAIFILIMGTSMLASGWRLFVLAVIALYCASQEYRSICLFIGGMIIAEIDLIRIHLGHAAQSQERGPILGNQSPPRSPSPSPSPYKILQWFQHPDVASAAWGLCFVVGLYILSIPLVEPVTAPSYVFLARLLPAYIVDKNRLVRLLGAVITTWSCVNAEIVSPVFNNDIAQYLGQISFALYLTHGMMIRSLGYVVIGRLRSLTGAYVREETSLAQFVFIWLFGYVMMLPFFLCVADLFWRSIDVPSVKLARQIERRLRRQGQHQHHHQQQDWWPRNKVP</sequence>
<evidence type="ECO:0000256" key="1">
    <source>
        <dbReference type="SAM" id="MobiDB-lite"/>
    </source>
</evidence>
<dbReference type="EMBL" id="KN846985">
    <property type="protein sequence ID" value="KIW94626.1"/>
    <property type="molecule type" value="Genomic_DNA"/>
</dbReference>
<feature type="transmembrane region" description="Helical" evidence="2">
    <location>
        <begin position="314"/>
        <end position="332"/>
    </location>
</feature>
<name>A0A0D2EXH2_CLAB1</name>
<gene>
    <name evidence="4" type="ORF">Z519_04602</name>
</gene>
<dbReference type="PANTHER" id="PTHR23028:SF134">
    <property type="entry name" value="PUTATIVE (AFU_ORTHOLOGUE AFUA_4G08520)-RELATED"/>
    <property type="match status" value="1"/>
</dbReference>
<evidence type="ECO:0000313" key="5">
    <source>
        <dbReference type="Proteomes" id="UP000053789"/>
    </source>
</evidence>
<proteinExistence type="predicted"/>
<feature type="transmembrane region" description="Helical" evidence="2">
    <location>
        <begin position="458"/>
        <end position="476"/>
    </location>
</feature>
<keyword evidence="2" id="KW-0472">Membrane</keyword>
<evidence type="ECO:0000313" key="4">
    <source>
        <dbReference type="EMBL" id="KIW94626.1"/>
    </source>
</evidence>
<organism evidence="4 5">
    <name type="scientific">Cladophialophora bantiana (strain ATCC 10958 / CBS 173.52 / CDC B-1940 / NIH 8579)</name>
    <name type="common">Xylohypha bantiana</name>
    <dbReference type="NCBI Taxonomy" id="1442370"/>
    <lineage>
        <taxon>Eukaryota</taxon>
        <taxon>Fungi</taxon>
        <taxon>Dikarya</taxon>
        <taxon>Ascomycota</taxon>
        <taxon>Pezizomycotina</taxon>
        <taxon>Eurotiomycetes</taxon>
        <taxon>Chaetothyriomycetidae</taxon>
        <taxon>Chaetothyriales</taxon>
        <taxon>Herpotrichiellaceae</taxon>
        <taxon>Cladophialophora</taxon>
    </lineage>
</organism>
<dbReference type="Proteomes" id="UP000053789">
    <property type="component" value="Unassembled WGS sequence"/>
</dbReference>
<feature type="transmembrane region" description="Helical" evidence="2">
    <location>
        <begin position="109"/>
        <end position="131"/>
    </location>
</feature>
<dbReference type="AlphaFoldDB" id="A0A0D2EXH2"/>
<dbReference type="GeneID" id="27697530"/>
<feature type="transmembrane region" description="Helical" evidence="2">
    <location>
        <begin position="376"/>
        <end position="394"/>
    </location>
</feature>
<keyword evidence="2" id="KW-1133">Transmembrane helix</keyword>